<feature type="compositionally biased region" description="Low complexity" evidence="1">
    <location>
        <begin position="77"/>
        <end position="89"/>
    </location>
</feature>
<feature type="region of interest" description="Disordered" evidence="1">
    <location>
        <begin position="1"/>
        <end position="28"/>
    </location>
</feature>
<dbReference type="AlphaFoldDB" id="A0A820QVP1"/>
<name>A0A820QVP1_9BILA</name>
<dbReference type="Proteomes" id="UP000663844">
    <property type="component" value="Unassembled WGS sequence"/>
</dbReference>
<dbReference type="EMBL" id="CAJOAZ010029869">
    <property type="protein sequence ID" value="CAF4428783.1"/>
    <property type="molecule type" value="Genomic_DNA"/>
</dbReference>
<accession>A0A820QVP1</accession>
<evidence type="ECO:0000256" key="1">
    <source>
        <dbReference type="SAM" id="MobiDB-lite"/>
    </source>
</evidence>
<reference evidence="2" key="1">
    <citation type="submission" date="2021-02" db="EMBL/GenBank/DDBJ databases">
        <authorList>
            <person name="Nowell W R."/>
        </authorList>
    </citation>
    <scope>NUCLEOTIDE SEQUENCE</scope>
</reference>
<feature type="compositionally biased region" description="Polar residues" evidence="1">
    <location>
        <begin position="10"/>
        <end position="26"/>
    </location>
</feature>
<sequence length="113" mass="12748">MNQIDKNEDNTFIVNSRSSSPQTSKRPSIINRFSLPRLSQSNNFTARSSLIPPLTPIQPVNTDEKRNSIPLDKRYSQQKSHSISSIKSTISVQISKKRSSILSNTCNPYVIEN</sequence>
<evidence type="ECO:0000313" key="2">
    <source>
        <dbReference type="EMBL" id="CAF4428783.1"/>
    </source>
</evidence>
<proteinExistence type="predicted"/>
<gene>
    <name evidence="2" type="ORF">OXD698_LOCUS53099</name>
</gene>
<comment type="caution">
    <text evidence="2">The sequence shown here is derived from an EMBL/GenBank/DDBJ whole genome shotgun (WGS) entry which is preliminary data.</text>
</comment>
<feature type="compositionally biased region" description="Basic and acidic residues" evidence="1">
    <location>
        <begin position="62"/>
        <end position="75"/>
    </location>
</feature>
<evidence type="ECO:0000313" key="3">
    <source>
        <dbReference type="Proteomes" id="UP000663844"/>
    </source>
</evidence>
<protein>
    <submittedName>
        <fullName evidence="2">Uncharacterized protein</fullName>
    </submittedName>
</protein>
<feature type="region of interest" description="Disordered" evidence="1">
    <location>
        <begin position="44"/>
        <end position="89"/>
    </location>
</feature>
<organism evidence="2 3">
    <name type="scientific">Adineta steineri</name>
    <dbReference type="NCBI Taxonomy" id="433720"/>
    <lineage>
        <taxon>Eukaryota</taxon>
        <taxon>Metazoa</taxon>
        <taxon>Spiralia</taxon>
        <taxon>Gnathifera</taxon>
        <taxon>Rotifera</taxon>
        <taxon>Eurotatoria</taxon>
        <taxon>Bdelloidea</taxon>
        <taxon>Adinetida</taxon>
        <taxon>Adinetidae</taxon>
        <taxon>Adineta</taxon>
    </lineage>
</organism>
<feature type="non-terminal residue" evidence="2">
    <location>
        <position position="1"/>
    </location>
</feature>